<gene>
    <name evidence="1" type="ORF">BH720_009355</name>
</gene>
<name>A0ACD5H1W0_9CYAN</name>
<reference evidence="1 2" key="1">
    <citation type="journal article" date="2016" name="Genome Announc.">
        <title>Draft Genome Sequence of the Thermotolerant Cyanobacterium Desertifilum sp. IPPAS B-1220.</title>
        <authorList>
            <person name="Mironov K.S."/>
            <person name="Sinetova M.A."/>
            <person name="Bolatkhan K."/>
            <person name="Zayadan B.K."/>
            <person name="Ustinova V.V."/>
            <person name="Kupriyanova E.V."/>
            <person name="Skrypnik A.N."/>
            <person name="Gogoleva N.E."/>
            <person name="Gogolev Y.V."/>
            <person name="Los D.A."/>
        </authorList>
    </citation>
    <scope>NUCLEOTIDE SEQUENCE [LARGE SCALE GENOMIC DNA]</scope>
    <source>
        <strain evidence="1 2">IPPAS B-1220</strain>
    </source>
</reference>
<organism evidence="1 2">
    <name type="scientific">Desertifilum tharense IPPAS B-1220</name>
    <dbReference type="NCBI Taxonomy" id="1781255"/>
    <lineage>
        <taxon>Bacteria</taxon>
        <taxon>Bacillati</taxon>
        <taxon>Cyanobacteriota</taxon>
        <taxon>Cyanophyceae</taxon>
        <taxon>Desertifilales</taxon>
        <taxon>Desertifilaceae</taxon>
        <taxon>Desertifilum</taxon>
    </lineage>
</organism>
<protein>
    <submittedName>
        <fullName evidence="1">HNH endonuclease family protein</fullName>
    </submittedName>
</protein>
<evidence type="ECO:0000313" key="2">
    <source>
        <dbReference type="Proteomes" id="UP000095472"/>
    </source>
</evidence>
<evidence type="ECO:0000313" key="1">
    <source>
        <dbReference type="EMBL" id="XPM67083.1"/>
    </source>
</evidence>
<keyword evidence="1" id="KW-0255">Endonuclease</keyword>
<dbReference type="Proteomes" id="UP000095472">
    <property type="component" value="Chromosome"/>
</dbReference>
<proteinExistence type="predicted"/>
<keyword evidence="1" id="KW-0378">Hydrolase</keyword>
<dbReference type="EMBL" id="CP182909">
    <property type="protein sequence ID" value="XPM67083.1"/>
    <property type="molecule type" value="Genomic_DNA"/>
</dbReference>
<accession>A0ACD5H1W0</accession>
<keyword evidence="1" id="KW-0540">Nuclease</keyword>
<sequence length="87" mass="9570">MYPRNAAGSVLDANLEPFKNTLGNLTIMDPAQNNIGGNDSFAVKQPIYQTSSVLLTQEIGIKTAWTQQEIVDHKNLLIDAAVKIFRP</sequence>
<keyword evidence="2" id="KW-1185">Reference proteome</keyword>